<dbReference type="SMART" id="SM00744">
    <property type="entry name" value="RINGv"/>
    <property type="match status" value="1"/>
</dbReference>
<evidence type="ECO:0000259" key="14">
    <source>
        <dbReference type="PROSITE" id="PS50089"/>
    </source>
</evidence>
<keyword evidence="16" id="KW-1185">Reference proteome</keyword>
<evidence type="ECO:0000256" key="8">
    <source>
        <dbReference type="ARBA" id="ARBA00022786"/>
    </source>
</evidence>
<keyword evidence="7 12" id="KW-0863">Zinc-finger</keyword>
<comment type="catalytic activity">
    <reaction evidence="1">
        <text>S-ubiquitinyl-[E2 ubiquitin-conjugating enzyme]-L-cysteine + [acceptor protein]-L-lysine = [E2 ubiquitin-conjugating enzyme]-L-cysteine + N(6)-ubiquitinyl-[acceptor protein]-L-lysine.</text>
        <dbReference type="EC" id="2.3.2.27"/>
    </reaction>
</comment>
<organism evidence="15 16">
    <name type="scientific">Heterodera trifolii</name>
    <dbReference type="NCBI Taxonomy" id="157864"/>
    <lineage>
        <taxon>Eukaryota</taxon>
        <taxon>Metazoa</taxon>
        <taxon>Ecdysozoa</taxon>
        <taxon>Nematoda</taxon>
        <taxon>Chromadorea</taxon>
        <taxon>Rhabditida</taxon>
        <taxon>Tylenchina</taxon>
        <taxon>Tylenchomorpha</taxon>
        <taxon>Tylenchoidea</taxon>
        <taxon>Heteroderidae</taxon>
        <taxon>Heteroderinae</taxon>
        <taxon>Heterodera</taxon>
    </lineage>
</organism>
<evidence type="ECO:0000256" key="12">
    <source>
        <dbReference type="PROSITE-ProRule" id="PRU00175"/>
    </source>
</evidence>
<dbReference type="PANTHER" id="PTHR45977">
    <property type="entry name" value="TARGET OF ERK KINASE MPK-1"/>
    <property type="match status" value="1"/>
</dbReference>
<feature type="compositionally biased region" description="Polar residues" evidence="13">
    <location>
        <begin position="238"/>
        <end position="249"/>
    </location>
</feature>
<dbReference type="InterPro" id="IPR013083">
    <property type="entry name" value="Znf_RING/FYVE/PHD"/>
</dbReference>
<evidence type="ECO:0000256" key="9">
    <source>
        <dbReference type="ARBA" id="ARBA00022833"/>
    </source>
</evidence>
<dbReference type="EC" id="2.3.2.27" evidence="3"/>
<dbReference type="GO" id="GO:0008270">
    <property type="term" value="F:zinc ion binding"/>
    <property type="evidence" value="ECO:0007669"/>
    <property type="project" value="UniProtKB-KW"/>
</dbReference>
<evidence type="ECO:0000256" key="10">
    <source>
        <dbReference type="ARBA" id="ARBA00022989"/>
    </source>
</evidence>
<dbReference type="SUPFAM" id="SSF57850">
    <property type="entry name" value="RING/U-box"/>
    <property type="match status" value="1"/>
</dbReference>
<feature type="region of interest" description="Disordered" evidence="13">
    <location>
        <begin position="238"/>
        <end position="278"/>
    </location>
</feature>
<comment type="subcellular location">
    <subcellularLocation>
        <location evidence="2">Membrane</location>
        <topology evidence="2">Multi-pass membrane protein</topology>
    </subcellularLocation>
</comment>
<keyword evidence="6" id="KW-0479">Metal-binding</keyword>
<feature type="compositionally biased region" description="Polar residues" evidence="13">
    <location>
        <begin position="35"/>
        <end position="44"/>
    </location>
</feature>
<comment type="caution">
    <text evidence="15">The sequence shown here is derived from an EMBL/GenBank/DDBJ whole genome shotgun (WGS) entry which is preliminary data.</text>
</comment>
<dbReference type="InterPro" id="IPR011016">
    <property type="entry name" value="Znf_RING-CH"/>
</dbReference>
<dbReference type="PROSITE" id="PS50089">
    <property type="entry name" value="ZF_RING_2"/>
    <property type="match status" value="1"/>
</dbReference>
<evidence type="ECO:0000313" key="15">
    <source>
        <dbReference type="EMBL" id="KAL3107477.1"/>
    </source>
</evidence>
<feature type="compositionally biased region" description="Polar residues" evidence="13">
    <location>
        <begin position="368"/>
        <end position="378"/>
    </location>
</feature>
<accession>A0ABD2KX18</accession>
<evidence type="ECO:0000313" key="16">
    <source>
        <dbReference type="Proteomes" id="UP001620626"/>
    </source>
</evidence>
<evidence type="ECO:0000256" key="7">
    <source>
        <dbReference type="ARBA" id="ARBA00022771"/>
    </source>
</evidence>
<dbReference type="GO" id="GO:0061630">
    <property type="term" value="F:ubiquitin protein ligase activity"/>
    <property type="evidence" value="ECO:0007669"/>
    <property type="project" value="UniProtKB-EC"/>
</dbReference>
<dbReference type="InterPro" id="IPR001841">
    <property type="entry name" value="Znf_RING"/>
</dbReference>
<evidence type="ECO:0000256" key="1">
    <source>
        <dbReference type="ARBA" id="ARBA00000900"/>
    </source>
</evidence>
<keyword evidence="5" id="KW-0812">Transmembrane</keyword>
<keyword evidence="8" id="KW-0833">Ubl conjugation pathway</keyword>
<evidence type="ECO:0000256" key="6">
    <source>
        <dbReference type="ARBA" id="ARBA00022723"/>
    </source>
</evidence>
<sequence>MFRHYGRFLNPPRGFPSTSDRSPSAIPSSHEKDGSPSSRSSSNIEVLAQTSSPVVPASASSTVRVSTAELSVTTSTSAAPISSPNSILSSCAAVPASSAAVPDPASSSVGPPPASSAALASTAAVPISNVASSSSHAVPASSSNAAVQHLISRAVQQNSATNKGKPIEEAQSLPECCPICLENLNEGDQSEAMPCAVIDERIYVQSVVMSLDKKKVINETSPHQAKLTMNFLNTLSFPPTNDRSPSAIPSSHEKDGIVSSTDAAEASSSSGAVQQCSGTNKGKAIEEAQSSPECPICLENLNEGDQSEALPCAHVFHQHCLTKWLTVKNACPICRNVVGHKNKSDQPNQPTSSQNQYEDWEYHEHAYPSSSQSSSNGTEDGDWNDWDYQERILEE</sequence>
<reference evidence="15 16" key="1">
    <citation type="submission" date="2024-10" db="EMBL/GenBank/DDBJ databases">
        <authorList>
            <person name="Kim D."/>
        </authorList>
    </citation>
    <scope>NUCLEOTIDE SEQUENCE [LARGE SCALE GENOMIC DNA]</scope>
    <source>
        <strain evidence="15">BH-2024</strain>
    </source>
</reference>
<feature type="compositionally biased region" description="Low complexity" evidence="13">
    <location>
        <begin position="50"/>
        <end position="65"/>
    </location>
</feature>
<dbReference type="AlphaFoldDB" id="A0ABD2KX18"/>
<feature type="domain" description="RING-type" evidence="14">
    <location>
        <begin position="294"/>
        <end position="335"/>
    </location>
</feature>
<dbReference type="Pfam" id="PF13639">
    <property type="entry name" value="zf-RING_2"/>
    <property type="match status" value="1"/>
</dbReference>
<dbReference type="EMBL" id="JBICBT010000616">
    <property type="protein sequence ID" value="KAL3107477.1"/>
    <property type="molecule type" value="Genomic_DNA"/>
</dbReference>
<dbReference type="Gene3D" id="3.30.40.10">
    <property type="entry name" value="Zinc/RING finger domain, C3HC4 (zinc finger)"/>
    <property type="match status" value="1"/>
</dbReference>
<keyword evidence="4" id="KW-0808">Transferase</keyword>
<keyword evidence="11" id="KW-0472">Membrane</keyword>
<evidence type="ECO:0000256" key="3">
    <source>
        <dbReference type="ARBA" id="ARBA00012483"/>
    </source>
</evidence>
<proteinExistence type="predicted"/>
<evidence type="ECO:0000256" key="2">
    <source>
        <dbReference type="ARBA" id="ARBA00004141"/>
    </source>
</evidence>
<dbReference type="PANTHER" id="PTHR45977:SF4">
    <property type="entry name" value="RING-TYPE DOMAIN-CONTAINING PROTEIN"/>
    <property type="match status" value="1"/>
</dbReference>
<evidence type="ECO:0000256" key="13">
    <source>
        <dbReference type="SAM" id="MobiDB-lite"/>
    </source>
</evidence>
<keyword evidence="9" id="KW-0862">Zinc</keyword>
<dbReference type="CDD" id="cd16454">
    <property type="entry name" value="RING-H2_PA-TM-RING"/>
    <property type="match status" value="1"/>
</dbReference>
<evidence type="ECO:0000256" key="11">
    <source>
        <dbReference type="ARBA" id="ARBA00023136"/>
    </source>
</evidence>
<name>A0ABD2KX18_9BILA</name>
<feature type="compositionally biased region" description="Low complexity" evidence="13">
    <location>
        <begin position="259"/>
        <end position="272"/>
    </location>
</feature>
<dbReference type="Proteomes" id="UP001620626">
    <property type="component" value="Unassembled WGS sequence"/>
</dbReference>
<evidence type="ECO:0000256" key="4">
    <source>
        <dbReference type="ARBA" id="ARBA00022679"/>
    </source>
</evidence>
<protein>
    <recommendedName>
        <fullName evidence="3">RING-type E3 ubiquitin transferase</fullName>
        <ecNumber evidence="3">2.3.2.27</ecNumber>
    </recommendedName>
</protein>
<dbReference type="SMART" id="SM00184">
    <property type="entry name" value="RING"/>
    <property type="match status" value="1"/>
</dbReference>
<evidence type="ECO:0000256" key="5">
    <source>
        <dbReference type="ARBA" id="ARBA00022692"/>
    </source>
</evidence>
<feature type="region of interest" description="Disordered" evidence="13">
    <location>
        <begin position="339"/>
        <end position="395"/>
    </location>
</feature>
<gene>
    <name evidence="15" type="ORF">niasHT_014194</name>
</gene>
<keyword evidence="10" id="KW-1133">Transmembrane helix</keyword>
<feature type="compositionally biased region" description="Polar residues" evidence="13">
    <location>
        <begin position="16"/>
        <end position="27"/>
    </location>
</feature>
<feature type="compositionally biased region" description="Polar residues" evidence="13">
    <location>
        <begin position="345"/>
        <end position="357"/>
    </location>
</feature>
<dbReference type="GO" id="GO:0016020">
    <property type="term" value="C:membrane"/>
    <property type="evidence" value="ECO:0007669"/>
    <property type="project" value="UniProtKB-SubCell"/>
</dbReference>
<feature type="region of interest" description="Disordered" evidence="13">
    <location>
        <begin position="1"/>
        <end position="65"/>
    </location>
</feature>